<accession>A0ABW3M9W1</accession>
<protein>
    <submittedName>
        <fullName evidence="2">Uncharacterized protein</fullName>
    </submittedName>
</protein>
<evidence type="ECO:0000256" key="1">
    <source>
        <dbReference type="SAM" id="MobiDB-lite"/>
    </source>
</evidence>
<dbReference type="Proteomes" id="UP001597045">
    <property type="component" value="Unassembled WGS sequence"/>
</dbReference>
<sequence length="68" mass="7216">MSDDPGPGGQPRTQHREPDSDQDAFPVVRTPSPQLPSVRPPDLPSPAAPPTPPMRTPPRNPLPGGPPR</sequence>
<reference evidence="3" key="1">
    <citation type="journal article" date="2019" name="Int. J. Syst. Evol. Microbiol.">
        <title>The Global Catalogue of Microorganisms (GCM) 10K type strain sequencing project: providing services to taxonomists for standard genome sequencing and annotation.</title>
        <authorList>
            <consortium name="The Broad Institute Genomics Platform"/>
            <consortium name="The Broad Institute Genome Sequencing Center for Infectious Disease"/>
            <person name="Wu L."/>
            <person name="Ma J."/>
        </authorList>
    </citation>
    <scope>NUCLEOTIDE SEQUENCE [LARGE SCALE GENOMIC DNA]</scope>
    <source>
        <strain evidence="3">JCM 31486</strain>
    </source>
</reference>
<feature type="non-terminal residue" evidence="2">
    <location>
        <position position="68"/>
    </location>
</feature>
<name>A0ABW3M9W1_9PSEU</name>
<proteinExistence type="predicted"/>
<comment type="caution">
    <text evidence="2">The sequence shown here is derived from an EMBL/GenBank/DDBJ whole genome shotgun (WGS) entry which is preliminary data.</text>
</comment>
<gene>
    <name evidence="2" type="ORF">ACFQ1S_11115</name>
</gene>
<feature type="region of interest" description="Disordered" evidence="1">
    <location>
        <begin position="1"/>
        <end position="68"/>
    </location>
</feature>
<keyword evidence="3" id="KW-1185">Reference proteome</keyword>
<feature type="compositionally biased region" description="Pro residues" evidence="1">
    <location>
        <begin position="38"/>
        <end position="68"/>
    </location>
</feature>
<evidence type="ECO:0000313" key="2">
    <source>
        <dbReference type="EMBL" id="MFD1046074.1"/>
    </source>
</evidence>
<dbReference type="EMBL" id="JBHTIS010000511">
    <property type="protein sequence ID" value="MFD1046074.1"/>
    <property type="molecule type" value="Genomic_DNA"/>
</dbReference>
<evidence type="ECO:0000313" key="3">
    <source>
        <dbReference type="Proteomes" id="UP001597045"/>
    </source>
</evidence>
<organism evidence="2 3">
    <name type="scientific">Kibdelosporangium lantanae</name>
    <dbReference type="NCBI Taxonomy" id="1497396"/>
    <lineage>
        <taxon>Bacteria</taxon>
        <taxon>Bacillati</taxon>
        <taxon>Actinomycetota</taxon>
        <taxon>Actinomycetes</taxon>
        <taxon>Pseudonocardiales</taxon>
        <taxon>Pseudonocardiaceae</taxon>
        <taxon>Kibdelosporangium</taxon>
    </lineage>
</organism>